<dbReference type="InterPro" id="IPR017452">
    <property type="entry name" value="GPCR_Rhodpsn_7TM"/>
</dbReference>
<protein>
    <recommendedName>
        <fullName evidence="6">G-protein coupled receptors family 1 profile domain-containing protein</fullName>
    </recommendedName>
</protein>
<dbReference type="InterPro" id="IPR000276">
    <property type="entry name" value="GPCR_Rhodpsn"/>
</dbReference>
<keyword evidence="2 5" id="KW-0812">Transmembrane</keyword>
<evidence type="ECO:0000313" key="7">
    <source>
        <dbReference type="EMBL" id="KAK3709875.1"/>
    </source>
</evidence>
<feature type="transmembrane region" description="Helical" evidence="5">
    <location>
        <begin position="248"/>
        <end position="271"/>
    </location>
</feature>
<evidence type="ECO:0000256" key="2">
    <source>
        <dbReference type="ARBA" id="ARBA00022692"/>
    </source>
</evidence>
<dbReference type="GO" id="GO:0016020">
    <property type="term" value="C:membrane"/>
    <property type="evidence" value="ECO:0007669"/>
    <property type="project" value="UniProtKB-SubCell"/>
</dbReference>
<feature type="transmembrane region" description="Helical" evidence="5">
    <location>
        <begin position="283"/>
        <end position="310"/>
    </location>
</feature>
<dbReference type="SMART" id="SM01381">
    <property type="entry name" value="7TM_GPCR_Srsx"/>
    <property type="match status" value="1"/>
</dbReference>
<proteinExistence type="predicted"/>
<comment type="caution">
    <text evidence="7">The sequence shown here is derived from an EMBL/GenBank/DDBJ whole genome shotgun (WGS) entry which is preliminary data.</text>
</comment>
<dbReference type="GO" id="GO:0004930">
    <property type="term" value="F:G protein-coupled receptor activity"/>
    <property type="evidence" value="ECO:0007669"/>
    <property type="project" value="InterPro"/>
</dbReference>
<dbReference type="PANTHER" id="PTHR46641:SF2">
    <property type="entry name" value="FMRFAMIDE RECEPTOR"/>
    <property type="match status" value="1"/>
</dbReference>
<feature type="transmembrane region" description="Helical" evidence="5">
    <location>
        <begin position="137"/>
        <end position="159"/>
    </location>
</feature>
<keyword evidence="8" id="KW-1185">Reference proteome</keyword>
<keyword evidence="4 5" id="KW-0472">Membrane</keyword>
<evidence type="ECO:0000256" key="5">
    <source>
        <dbReference type="SAM" id="Phobius"/>
    </source>
</evidence>
<comment type="subcellular location">
    <subcellularLocation>
        <location evidence="1">Membrane</location>
    </subcellularLocation>
</comment>
<reference evidence="7" key="1">
    <citation type="journal article" date="2023" name="G3 (Bethesda)">
        <title>A reference genome for the long-term kleptoplast-retaining sea slug Elysia crispata morphotype clarki.</title>
        <authorList>
            <person name="Eastman K.E."/>
            <person name="Pendleton A.L."/>
            <person name="Shaikh M.A."/>
            <person name="Suttiyut T."/>
            <person name="Ogas R."/>
            <person name="Tomko P."/>
            <person name="Gavelis G."/>
            <person name="Widhalm J.R."/>
            <person name="Wisecaver J.H."/>
        </authorList>
    </citation>
    <scope>NUCLEOTIDE SEQUENCE</scope>
    <source>
        <strain evidence="7">ECLA1</strain>
    </source>
</reference>
<dbReference type="SUPFAM" id="SSF81321">
    <property type="entry name" value="Family A G protein-coupled receptor-like"/>
    <property type="match status" value="1"/>
</dbReference>
<gene>
    <name evidence="7" type="ORF">RRG08_050350</name>
</gene>
<evidence type="ECO:0000256" key="3">
    <source>
        <dbReference type="ARBA" id="ARBA00022989"/>
    </source>
</evidence>
<evidence type="ECO:0000256" key="1">
    <source>
        <dbReference type="ARBA" id="ARBA00004370"/>
    </source>
</evidence>
<feature type="transmembrane region" description="Helical" evidence="5">
    <location>
        <begin position="171"/>
        <end position="194"/>
    </location>
</feature>
<feature type="transmembrane region" description="Helical" evidence="5">
    <location>
        <begin position="206"/>
        <end position="227"/>
    </location>
</feature>
<accession>A0AAE0XT32</accession>
<feature type="transmembrane region" description="Helical" evidence="5">
    <location>
        <begin position="380"/>
        <end position="403"/>
    </location>
</feature>
<sequence>MDTVDSQWGEPTLGQILQASLNPGASPTRSDVVTTATEPLTSFYLVSRLGQEKEQSDMASMNKFNFSTTLLITNTFSNGLTGKELPMDFAANQNESSFISSAGSVSTSGDIYSPMVESDTSTMEEALKATVNGLNTYAVPIICVLGIIGDVTSFLVFVISSFRYHPCSQYLAALAFVDTMFLLSQLINSLMTFFPSLAFAPGYCSVMVFLAYVCSFLSAWFVVLMMAERYIAVCHPFKASALCNKRKSLMVIAGLSVFSVLLYSHSFFTTIESRPCSIDSGSYGFLIVFTYLDSFLVLVVPFLAIVLLNLKVIFTVRGFRRQHNLLNNSVHGHNGGTCGGSCHNSNNNSTATACSTSTTTLRFHTSSKTLSLAQVRSTKMLVWVSSVFLVLYLPSYAARLYGLILQQAVGGFKTEQQRLHFQIAQQLCQFLYFLNFAIDFLVYLVTSNNFRRNIRRFIKNIRVRERRSSIRRRPGVRGRL</sequence>
<name>A0AAE0XT32_9GAST</name>
<dbReference type="AlphaFoldDB" id="A0AAE0XT32"/>
<organism evidence="7 8">
    <name type="scientific">Elysia crispata</name>
    <name type="common">lettuce slug</name>
    <dbReference type="NCBI Taxonomy" id="231223"/>
    <lineage>
        <taxon>Eukaryota</taxon>
        <taxon>Metazoa</taxon>
        <taxon>Spiralia</taxon>
        <taxon>Lophotrochozoa</taxon>
        <taxon>Mollusca</taxon>
        <taxon>Gastropoda</taxon>
        <taxon>Heterobranchia</taxon>
        <taxon>Euthyneura</taxon>
        <taxon>Panpulmonata</taxon>
        <taxon>Sacoglossa</taxon>
        <taxon>Placobranchoidea</taxon>
        <taxon>Plakobranchidae</taxon>
        <taxon>Elysia</taxon>
    </lineage>
</organism>
<evidence type="ECO:0000313" key="8">
    <source>
        <dbReference type="Proteomes" id="UP001283361"/>
    </source>
</evidence>
<dbReference type="PANTHER" id="PTHR46641">
    <property type="entry name" value="FMRFAMIDE RECEPTOR-RELATED"/>
    <property type="match status" value="1"/>
</dbReference>
<dbReference type="Gene3D" id="1.20.1070.10">
    <property type="entry name" value="Rhodopsin 7-helix transmembrane proteins"/>
    <property type="match status" value="1"/>
</dbReference>
<evidence type="ECO:0000259" key="6">
    <source>
        <dbReference type="PROSITE" id="PS50262"/>
    </source>
</evidence>
<dbReference type="Pfam" id="PF00001">
    <property type="entry name" value="7tm_1"/>
    <property type="match status" value="1"/>
</dbReference>
<feature type="transmembrane region" description="Helical" evidence="5">
    <location>
        <begin position="423"/>
        <end position="446"/>
    </location>
</feature>
<dbReference type="EMBL" id="JAWDGP010007652">
    <property type="protein sequence ID" value="KAK3709875.1"/>
    <property type="molecule type" value="Genomic_DNA"/>
</dbReference>
<dbReference type="InterPro" id="IPR052954">
    <property type="entry name" value="GPCR-Ligand_Int"/>
</dbReference>
<dbReference type="PROSITE" id="PS50262">
    <property type="entry name" value="G_PROTEIN_RECEP_F1_2"/>
    <property type="match status" value="1"/>
</dbReference>
<keyword evidence="3 5" id="KW-1133">Transmembrane helix</keyword>
<dbReference type="PRINTS" id="PR00237">
    <property type="entry name" value="GPCRRHODOPSN"/>
</dbReference>
<evidence type="ECO:0000256" key="4">
    <source>
        <dbReference type="ARBA" id="ARBA00023136"/>
    </source>
</evidence>
<dbReference type="Proteomes" id="UP001283361">
    <property type="component" value="Unassembled WGS sequence"/>
</dbReference>
<feature type="domain" description="G-protein coupled receptors family 1 profile" evidence="6">
    <location>
        <begin position="149"/>
        <end position="443"/>
    </location>
</feature>
<dbReference type="CDD" id="cd14978">
    <property type="entry name" value="7tmA_FMRFamide_R-like"/>
    <property type="match status" value="1"/>
</dbReference>